<sequence>MRQFKWSLVSRTMFDWARMQVPIALTDIQRAARFFYLQQLCFGAKATGRTFGTSTTAPPKLNLLRIEEQLSEAHMRLARVTIENLDWKDCIRRYDRDHLACGMGQHEIDSSKGAATPSFLLAST</sequence>
<evidence type="ECO:0000313" key="1">
    <source>
        <dbReference type="EMBL" id="MBD1601837.1"/>
    </source>
</evidence>
<accession>A0ABR7Z8X2</accession>
<dbReference type="Proteomes" id="UP000805841">
    <property type="component" value="Unassembled WGS sequence"/>
</dbReference>
<reference evidence="1 2" key="1">
    <citation type="journal article" date="2020" name="Insects">
        <title>Bacteria Belonging to Pseudomonas typographi sp. nov. from the Bark Beetle Ips typographus Have Genomic Potential to Aid in the Host Ecology.</title>
        <authorList>
            <person name="Peral-Aranega E."/>
            <person name="Saati-Santamaria Z."/>
            <person name="Kolarik M."/>
            <person name="Rivas R."/>
            <person name="Garcia-Fraile P."/>
        </authorList>
    </citation>
    <scope>NUCLEOTIDE SEQUENCE [LARGE SCALE GENOMIC DNA]</scope>
    <source>
        <strain evidence="1 2">CA3A</strain>
    </source>
</reference>
<organism evidence="1 2">
    <name type="scientific">Pseudomonas typographi</name>
    <dbReference type="NCBI Taxonomy" id="2715964"/>
    <lineage>
        <taxon>Bacteria</taxon>
        <taxon>Pseudomonadati</taxon>
        <taxon>Pseudomonadota</taxon>
        <taxon>Gammaproteobacteria</taxon>
        <taxon>Pseudomonadales</taxon>
        <taxon>Pseudomonadaceae</taxon>
        <taxon>Pseudomonas</taxon>
    </lineage>
</organism>
<comment type="caution">
    <text evidence="1">The sequence shown here is derived from an EMBL/GenBank/DDBJ whole genome shotgun (WGS) entry which is preliminary data.</text>
</comment>
<evidence type="ECO:0000313" key="2">
    <source>
        <dbReference type="Proteomes" id="UP000805841"/>
    </source>
</evidence>
<dbReference type="InterPro" id="IPR029063">
    <property type="entry name" value="SAM-dependent_MTases_sf"/>
</dbReference>
<keyword evidence="2" id="KW-1185">Reference proteome</keyword>
<protein>
    <submittedName>
        <fullName evidence="1">Uncharacterized protein</fullName>
    </submittedName>
</protein>
<dbReference type="SUPFAM" id="SSF53335">
    <property type="entry name" value="S-adenosyl-L-methionine-dependent methyltransferases"/>
    <property type="match status" value="1"/>
</dbReference>
<proteinExistence type="predicted"/>
<dbReference type="EMBL" id="JAAOCA010000042">
    <property type="protein sequence ID" value="MBD1601837.1"/>
    <property type="molecule type" value="Genomic_DNA"/>
</dbReference>
<name>A0ABR7Z8X2_9PSED</name>
<gene>
    <name evidence="1" type="ORF">HAQ05_24475</name>
</gene>